<comment type="subunit">
    <text evidence="5">Part of the 30S ribosomal subunit.</text>
</comment>
<evidence type="ECO:0000256" key="5">
    <source>
        <dbReference type="HAMAP-Rule" id="MF_01474"/>
    </source>
</evidence>
<dbReference type="Gene3D" id="1.10.10.10">
    <property type="entry name" value="Winged helix-like DNA-binding domain superfamily/Winged helix DNA-binding domain"/>
    <property type="match status" value="1"/>
</dbReference>
<dbReference type="InterPro" id="IPR027548">
    <property type="entry name" value="Ribosomal_eS19_archaeal"/>
</dbReference>
<name>A0A7C1B2S2_9EURY</name>
<keyword evidence="2 5" id="KW-0689">Ribosomal protein</keyword>
<gene>
    <name evidence="5" type="primary">rps19e</name>
    <name evidence="6" type="ORF">ENG09_05580</name>
</gene>
<evidence type="ECO:0000256" key="3">
    <source>
        <dbReference type="ARBA" id="ARBA00023274"/>
    </source>
</evidence>
<proteinExistence type="inferred from homology"/>
<dbReference type="SMART" id="SM01413">
    <property type="entry name" value="Ribosomal_S19e"/>
    <property type="match status" value="1"/>
</dbReference>
<dbReference type="GO" id="GO:0003735">
    <property type="term" value="F:structural constituent of ribosome"/>
    <property type="evidence" value="ECO:0007669"/>
    <property type="project" value="InterPro"/>
</dbReference>
<dbReference type="InterPro" id="IPR036388">
    <property type="entry name" value="WH-like_DNA-bd_sf"/>
</dbReference>
<dbReference type="FunFam" id="1.10.10.10:FF:000449">
    <property type="entry name" value="30S ribosomal protein S19e"/>
    <property type="match status" value="1"/>
</dbReference>
<dbReference type="GO" id="GO:0003723">
    <property type="term" value="F:RNA binding"/>
    <property type="evidence" value="ECO:0007669"/>
    <property type="project" value="TreeGrafter"/>
</dbReference>
<dbReference type="AlphaFoldDB" id="A0A7C1B2S2"/>
<protein>
    <recommendedName>
        <fullName evidence="4 5">Small ribosomal subunit protein eS19</fullName>
    </recommendedName>
</protein>
<dbReference type="PANTHER" id="PTHR11710">
    <property type="entry name" value="40S RIBOSOMAL PROTEIN S19"/>
    <property type="match status" value="1"/>
</dbReference>
<dbReference type="NCBIfam" id="NF006811">
    <property type="entry name" value="PRK09333.1"/>
    <property type="match status" value="1"/>
</dbReference>
<dbReference type="HAMAP" id="MF_01474">
    <property type="entry name" value="Ribosomal_eS19"/>
    <property type="match status" value="1"/>
</dbReference>
<dbReference type="Pfam" id="PF01090">
    <property type="entry name" value="Ribosomal_S19e"/>
    <property type="match status" value="1"/>
</dbReference>
<dbReference type="GO" id="GO:0000028">
    <property type="term" value="P:ribosomal small subunit assembly"/>
    <property type="evidence" value="ECO:0007669"/>
    <property type="project" value="TreeGrafter"/>
</dbReference>
<comment type="function">
    <text evidence="5">May be involved in maturation of the 30S ribosomal subunit.</text>
</comment>
<dbReference type="EMBL" id="DQZR01000236">
    <property type="protein sequence ID" value="HDM36700.1"/>
    <property type="molecule type" value="Genomic_DNA"/>
</dbReference>
<comment type="similarity">
    <text evidence="1 5">Belongs to the eukaryotic ribosomal protein eS19 family.</text>
</comment>
<dbReference type="GO" id="GO:0006412">
    <property type="term" value="P:translation"/>
    <property type="evidence" value="ECO:0007669"/>
    <property type="project" value="UniProtKB-UniRule"/>
</dbReference>
<evidence type="ECO:0000313" key="6">
    <source>
        <dbReference type="EMBL" id="HDM36700.1"/>
    </source>
</evidence>
<dbReference type="Proteomes" id="UP000885863">
    <property type="component" value="Unassembled WGS sequence"/>
</dbReference>
<organism evidence="6">
    <name type="scientific">Candidatus Syntropharchaeum butanivorans</name>
    <dbReference type="NCBI Taxonomy" id="1839936"/>
    <lineage>
        <taxon>Archaea</taxon>
        <taxon>Methanobacteriati</taxon>
        <taxon>Methanobacteriota</taxon>
        <taxon>Stenosarchaea group</taxon>
        <taxon>Methanomicrobia</taxon>
        <taxon>Methanosarcinales</taxon>
        <taxon>ANME-2 cluster</taxon>
        <taxon>Candidatus Syntropharchaeum</taxon>
    </lineage>
</organism>
<comment type="caution">
    <text evidence="6">The sequence shown here is derived from an EMBL/GenBank/DDBJ whole genome shotgun (WGS) entry which is preliminary data.</text>
</comment>
<sequence length="144" mass="16181">MTTVYDVPPDALIKKVAEKLKQNKAIALPEWGDYVKTGVNRELPPVDEDWWFIRCSSILRRIYIDGPVGTSRLATFYGGRHRRGVKTEHLKKGSGSIIRKALQQLEAAGYVNKSEKGRIISPKGRSLLDNAAFEVEKELELSQA</sequence>
<keyword evidence="3 5" id="KW-0687">Ribonucleoprotein</keyword>
<dbReference type="PANTHER" id="PTHR11710:SF0">
    <property type="entry name" value="40S RIBOSOMAL PROTEIN S19"/>
    <property type="match status" value="1"/>
</dbReference>
<dbReference type="SUPFAM" id="SSF46785">
    <property type="entry name" value="Winged helix' DNA-binding domain"/>
    <property type="match status" value="1"/>
</dbReference>
<evidence type="ECO:0000256" key="2">
    <source>
        <dbReference type="ARBA" id="ARBA00022980"/>
    </source>
</evidence>
<evidence type="ECO:0000256" key="4">
    <source>
        <dbReference type="ARBA" id="ARBA00035143"/>
    </source>
</evidence>
<reference evidence="6" key="1">
    <citation type="journal article" date="2020" name="mSystems">
        <title>Genome- and Community-Level Interaction Insights into Carbon Utilization and Element Cycling Functions of Hydrothermarchaeota in Hydrothermal Sediment.</title>
        <authorList>
            <person name="Zhou Z."/>
            <person name="Liu Y."/>
            <person name="Xu W."/>
            <person name="Pan J."/>
            <person name="Luo Z.H."/>
            <person name="Li M."/>
        </authorList>
    </citation>
    <scope>NUCLEOTIDE SEQUENCE [LARGE SCALE GENOMIC DNA]</scope>
    <source>
        <strain evidence="6">HyVt-185</strain>
    </source>
</reference>
<evidence type="ECO:0000256" key="1">
    <source>
        <dbReference type="ARBA" id="ARBA00010014"/>
    </source>
</evidence>
<dbReference type="InterPro" id="IPR001266">
    <property type="entry name" value="Ribosomal_eS19"/>
</dbReference>
<dbReference type="GO" id="GO:0022627">
    <property type="term" value="C:cytosolic small ribosomal subunit"/>
    <property type="evidence" value="ECO:0007669"/>
    <property type="project" value="TreeGrafter"/>
</dbReference>
<dbReference type="InterPro" id="IPR036390">
    <property type="entry name" value="WH_DNA-bd_sf"/>
</dbReference>
<accession>A0A7C1B2S2</accession>